<name>A0ABS5W7T1_9SPHN</name>
<dbReference type="Pfam" id="PF08922">
    <property type="entry name" value="DUF1905"/>
    <property type="match status" value="1"/>
</dbReference>
<dbReference type="InterPro" id="IPR015018">
    <property type="entry name" value="DUF1905"/>
</dbReference>
<protein>
    <submittedName>
        <fullName evidence="1">DUF1905 domain-containing protein</fullName>
    </submittedName>
</protein>
<dbReference type="Proteomes" id="UP000811255">
    <property type="component" value="Unassembled WGS sequence"/>
</dbReference>
<evidence type="ECO:0000313" key="1">
    <source>
        <dbReference type="EMBL" id="MBT2135791.1"/>
    </source>
</evidence>
<proteinExistence type="predicted"/>
<dbReference type="SUPFAM" id="SSF141694">
    <property type="entry name" value="AF2212/PG0164-like"/>
    <property type="match status" value="1"/>
</dbReference>
<sequence>MNPALVRFAAPLQIWTNEAENSSVGFVILPAEAAEQVAGHELVRRLELGKRRGFGSVKVTATIGDSTWDTSVFPQKGRESWFMAVKVAVRRAEGIEEGHLVEVELELH</sequence>
<keyword evidence="2" id="KW-1185">Reference proteome</keyword>
<organism evidence="1 2">
    <name type="scientific">Croceibacterium selenioxidans</name>
    <dbReference type="NCBI Taxonomy" id="2838833"/>
    <lineage>
        <taxon>Bacteria</taxon>
        <taxon>Pseudomonadati</taxon>
        <taxon>Pseudomonadota</taxon>
        <taxon>Alphaproteobacteria</taxon>
        <taxon>Sphingomonadales</taxon>
        <taxon>Erythrobacteraceae</taxon>
        <taxon>Croceibacterium</taxon>
    </lineage>
</organism>
<dbReference type="EMBL" id="JAHFVK010000003">
    <property type="protein sequence ID" value="MBT2135791.1"/>
    <property type="molecule type" value="Genomic_DNA"/>
</dbReference>
<reference evidence="1 2" key="1">
    <citation type="submission" date="2021-05" db="EMBL/GenBank/DDBJ databases">
        <title>Croceibacterium sp. LX-88 genome sequence.</title>
        <authorList>
            <person name="Luo X."/>
        </authorList>
    </citation>
    <scope>NUCLEOTIDE SEQUENCE [LARGE SCALE GENOMIC DNA]</scope>
    <source>
        <strain evidence="1 2">LX-88</strain>
    </source>
</reference>
<comment type="caution">
    <text evidence="1">The sequence shown here is derived from an EMBL/GenBank/DDBJ whole genome shotgun (WGS) entry which is preliminary data.</text>
</comment>
<accession>A0ABS5W7T1</accession>
<dbReference type="InterPro" id="IPR037079">
    <property type="entry name" value="AF2212/PG0164-like_sf"/>
</dbReference>
<dbReference type="RefSeq" id="WP_214537603.1">
    <property type="nucleotide sequence ID" value="NZ_JAHFVK010000003.1"/>
</dbReference>
<gene>
    <name evidence="1" type="ORF">KK137_15745</name>
</gene>
<dbReference type="Gene3D" id="2.40.30.100">
    <property type="entry name" value="AF2212/PG0164-like"/>
    <property type="match status" value="1"/>
</dbReference>
<evidence type="ECO:0000313" key="2">
    <source>
        <dbReference type="Proteomes" id="UP000811255"/>
    </source>
</evidence>